<evidence type="ECO:0000313" key="3">
    <source>
        <dbReference type="Proteomes" id="UP001301653"/>
    </source>
</evidence>
<gene>
    <name evidence="2" type="ORF">VA603_09490</name>
</gene>
<dbReference type="Proteomes" id="UP001301653">
    <property type="component" value="Unassembled WGS sequence"/>
</dbReference>
<dbReference type="EMBL" id="JAYFUH010000119">
    <property type="protein sequence ID" value="MEA5667762.1"/>
    <property type="molecule type" value="Genomic_DNA"/>
</dbReference>
<evidence type="ECO:0000259" key="1">
    <source>
        <dbReference type="Pfam" id="PF07638"/>
    </source>
</evidence>
<reference evidence="2 3" key="1">
    <citation type="submission" date="2023-12" db="EMBL/GenBank/DDBJ databases">
        <title>Stenotrophomonas guangdongensis sp. nov., isolated from wilted pepper plants (Capsicum annuum).</title>
        <authorList>
            <person name="Qiu M."/>
            <person name="Li Y."/>
            <person name="Liu Q."/>
            <person name="Zhang X."/>
            <person name="Huang Y."/>
            <person name="Guo R."/>
            <person name="Hu M."/>
            <person name="Zhou J."/>
            <person name="Zhou X."/>
        </authorList>
    </citation>
    <scope>NUCLEOTIDE SEQUENCE [LARGE SCALE GENOMIC DNA]</scope>
    <source>
        <strain evidence="2 3">MH1</strain>
    </source>
</reference>
<name>A0ABU5V370_9GAMM</name>
<protein>
    <submittedName>
        <fullName evidence="2">ECF-type sigma factor</fullName>
    </submittedName>
</protein>
<dbReference type="InterPro" id="IPR013324">
    <property type="entry name" value="RNA_pol_sigma_r3/r4-like"/>
</dbReference>
<proteinExistence type="predicted"/>
<dbReference type="Gene3D" id="1.10.10.10">
    <property type="entry name" value="Winged helix-like DNA-binding domain superfamily/Winged helix DNA-binding domain"/>
    <property type="match status" value="1"/>
</dbReference>
<dbReference type="SUPFAM" id="SSF88659">
    <property type="entry name" value="Sigma3 and sigma4 domains of RNA polymerase sigma factors"/>
    <property type="match status" value="1"/>
</dbReference>
<comment type="caution">
    <text evidence="2">The sequence shown here is derived from an EMBL/GenBank/DDBJ whole genome shotgun (WGS) entry which is preliminary data.</text>
</comment>
<dbReference type="RefSeq" id="WP_323438652.1">
    <property type="nucleotide sequence ID" value="NZ_JAYFUH010000119.1"/>
</dbReference>
<dbReference type="NCBIfam" id="TIGR02999">
    <property type="entry name" value="Sig-70_X6"/>
    <property type="match status" value="1"/>
</dbReference>
<dbReference type="NCBIfam" id="TIGR02937">
    <property type="entry name" value="sigma70-ECF"/>
    <property type="match status" value="1"/>
</dbReference>
<dbReference type="InterPro" id="IPR011517">
    <property type="entry name" value="RNA_pol_sigma70_ECF-like"/>
</dbReference>
<dbReference type="InterPro" id="IPR014284">
    <property type="entry name" value="RNA_pol_sigma-70_dom"/>
</dbReference>
<accession>A0ABU5V370</accession>
<sequence length="194" mass="22455">MEADDYEVEIGQRLESLLGGRKVDLSQLMTDMQAELRQIARYRRRRGAVGETLSTTALINEAYLRFAASPELFQQIDRNHFLAIAARAMRNIVINHARDRVAQKRGSGVRHETLGQVEVMQSDLDEAERLLELNDALERLEKLRPRLARVVQLRYFAGLSEEETGEVLEIDRSTVRRDWLKARGWLYERLHPDA</sequence>
<keyword evidence="3" id="KW-1185">Reference proteome</keyword>
<organism evidence="2 3">
    <name type="scientific">Stenotrophomonas capsici</name>
    <dbReference type="NCBI Taxonomy" id="3110230"/>
    <lineage>
        <taxon>Bacteria</taxon>
        <taxon>Pseudomonadati</taxon>
        <taxon>Pseudomonadota</taxon>
        <taxon>Gammaproteobacteria</taxon>
        <taxon>Lysobacterales</taxon>
        <taxon>Lysobacteraceae</taxon>
        <taxon>Stenotrophomonas</taxon>
    </lineage>
</organism>
<dbReference type="Pfam" id="PF07638">
    <property type="entry name" value="Sigma70_ECF"/>
    <property type="match status" value="1"/>
</dbReference>
<feature type="domain" description="RNA polymerase sigma-70 ECF-like HTH" evidence="1">
    <location>
        <begin position="10"/>
        <end position="190"/>
    </location>
</feature>
<evidence type="ECO:0000313" key="2">
    <source>
        <dbReference type="EMBL" id="MEA5667762.1"/>
    </source>
</evidence>
<dbReference type="InterPro" id="IPR053812">
    <property type="entry name" value="HTH_Sigma70_ECF-like"/>
</dbReference>
<dbReference type="InterPro" id="IPR036388">
    <property type="entry name" value="WH-like_DNA-bd_sf"/>
</dbReference>